<evidence type="ECO:0000259" key="8">
    <source>
        <dbReference type="PROSITE" id="PS51101"/>
    </source>
</evidence>
<evidence type="ECO:0000256" key="5">
    <source>
        <dbReference type="ARBA" id="ARBA00022679"/>
    </source>
</evidence>
<dbReference type="RefSeq" id="WP_002350279.1">
    <property type="nucleotide sequence ID" value="NZ_NGJS01000001.1"/>
</dbReference>
<dbReference type="InterPro" id="IPR004720">
    <property type="entry name" value="PTS_IIB_sorbose-sp"/>
</dbReference>
<protein>
    <recommendedName>
        <fullName evidence="8">PTS EIIB type-4 domain-containing protein</fullName>
    </recommendedName>
</protein>
<gene>
    <name evidence="9" type="ORF">CBF37_00995</name>
</gene>
<dbReference type="InterPro" id="IPR036667">
    <property type="entry name" value="PTS_IIB_sorbose-sp_sf"/>
</dbReference>
<dbReference type="GO" id="GO:0008982">
    <property type="term" value="F:protein-N(PI)-phosphohistidine-sugar phosphotransferase activity"/>
    <property type="evidence" value="ECO:0007669"/>
    <property type="project" value="InterPro"/>
</dbReference>
<dbReference type="Proteomes" id="UP000287857">
    <property type="component" value="Unassembled WGS sequence"/>
</dbReference>
<reference evidence="9 10" key="1">
    <citation type="submission" date="2017-05" db="EMBL/GenBank/DDBJ databases">
        <title>Vagococcus spp. assemblies.</title>
        <authorList>
            <person name="Gulvik C.A."/>
        </authorList>
    </citation>
    <scope>NUCLEOTIDE SEQUENCE [LARGE SCALE GENOMIC DNA]</scope>
    <source>
        <strain evidence="9 10">SS1995</strain>
    </source>
</reference>
<evidence type="ECO:0000256" key="3">
    <source>
        <dbReference type="ARBA" id="ARBA00022490"/>
    </source>
</evidence>
<proteinExistence type="predicted"/>
<dbReference type="OrthoDB" id="9788818at2"/>
<accession>A0A430A2C9</accession>
<organism evidence="9 10">
    <name type="scientific">Vagococcus vulneris</name>
    <dbReference type="NCBI Taxonomy" id="1977869"/>
    <lineage>
        <taxon>Bacteria</taxon>
        <taxon>Bacillati</taxon>
        <taxon>Bacillota</taxon>
        <taxon>Bacilli</taxon>
        <taxon>Lactobacillales</taxon>
        <taxon>Enterococcaceae</taxon>
        <taxon>Vagococcus</taxon>
    </lineage>
</organism>
<keyword evidence="10" id="KW-1185">Reference proteome</keyword>
<evidence type="ECO:0000256" key="1">
    <source>
        <dbReference type="ARBA" id="ARBA00004496"/>
    </source>
</evidence>
<sequence>MNIIRCDDRLVHGQVIYRWLHENKLSSILIVDDDAAIDLQEKNIIRMSVDKQYPVEILTIPELNNSIEVYDNCLILFKRLSVAQILLNRGILANDLIIGRLSAGIGKKKFSEGIFLSNEDVECLRFLDRKGIRIFQQMIPKDKAVLLNDVLS</sequence>
<dbReference type="SUPFAM" id="SSF52728">
    <property type="entry name" value="PTS IIb component"/>
    <property type="match status" value="1"/>
</dbReference>
<keyword evidence="6" id="KW-0598">Phosphotransferase system</keyword>
<dbReference type="Gene3D" id="3.40.35.10">
    <property type="entry name" value="Phosphotransferase system, sorbose subfamily IIB component"/>
    <property type="match status" value="1"/>
</dbReference>
<evidence type="ECO:0000256" key="2">
    <source>
        <dbReference type="ARBA" id="ARBA00022448"/>
    </source>
</evidence>
<evidence type="ECO:0000256" key="7">
    <source>
        <dbReference type="ARBA" id="ARBA00022777"/>
    </source>
</evidence>
<dbReference type="GO" id="GO:0009401">
    <property type="term" value="P:phosphoenolpyruvate-dependent sugar phosphotransferase system"/>
    <property type="evidence" value="ECO:0007669"/>
    <property type="project" value="UniProtKB-KW"/>
</dbReference>
<evidence type="ECO:0000313" key="9">
    <source>
        <dbReference type="EMBL" id="RSU00619.1"/>
    </source>
</evidence>
<dbReference type="Pfam" id="PF03830">
    <property type="entry name" value="PTSIIB_sorb"/>
    <property type="match status" value="1"/>
</dbReference>
<dbReference type="GO" id="GO:0005737">
    <property type="term" value="C:cytoplasm"/>
    <property type="evidence" value="ECO:0007669"/>
    <property type="project" value="UniProtKB-SubCell"/>
</dbReference>
<keyword evidence="5" id="KW-0808">Transferase</keyword>
<keyword evidence="3" id="KW-0963">Cytoplasm</keyword>
<dbReference type="PROSITE" id="PS51101">
    <property type="entry name" value="PTS_EIIB_TYPE_4"/>
    <property type="match status" value="1"/>
</dbReference>
<keyword evidence="2" id="KW-0813">Transport</keyword>
<dbReference type="GO" id="GO:0016301">
    <property type="term" value="F:kinase activity"/>
    <property type="evidence" value="ECO:0007669"/>
    <property type="project" value="UniProtKB-KW"/>
</dbReference>
<name>A0A430A2C9_9ENTE</name>
<comment type="caution">
    <text evidence="9">The sequence shown here is derived from an EMBL/GenBank/DDBJ whole genome shotgun (WGS) entry which is preliminary data.</text>
</comment>
<evidence type="ECO:0000256" key="4">
    <source>
        <dbReference type="ARBA" id="ARBA00022597"/>
    </source>
</evidence>
<keyword evidence="4" id="KW-0762">Sugar transport</keyword>
<evidence type="ECO:0000256" key="6">
    <source>
        <dbReference type="ARBA" id="ARBA00022683"/>
    </source>
</evidence>
<dbReference type="AlphaFoldDB" id="A0A430A2C9"/>
<feature type="domain" description="PTS EIIB type-4" evidence="8">
    <location>
        <begin position="1"/>
        <end position="152"/>
    </location>
</feature>
<evidence type="ECO:0000313" key="10">
    <source>
        <dbReference type="Proteomes" id="UP000287857"/>
    </source>
</evidence>
<comment type="subcellular location">
    <subcellularLocation>
        <location evidence="1">Cytoplasm</location>
    </subcellularLocation>
</comment>
<dbReference type="EMBL" id="NGJS01000001">
    <property type="protein sequence ID" value="RSU00619.1"/>
    <property type="molecule type" value="Genomic_DNA"/>
</dbReference>
<keyword evidence="7" id="KW-0418">Kinase</keyword>